<dbReference type="Gene3D" id="3.20.20.30">
    <property type="entry name" value="Luciferase-like domain"/>
    <property type="match status" value="1"/>
</dbReference>
<keyword evidence="1" id="KW-0285">Flavoprotein</keyword>
<name>A0ABS0R240_9ACTN</name>
<dbReference type="EMBL" id="JAEEAQ010000001">
    <property type="protein sequence ID" value="MBI0311450.1"/>
    <property type="molecule type" value="Genomic_DNA"/>
</dbReference>
<evidence type="ECO:0000256" key="2">
    <source>
        <dbReference type="ARBA" id="ARBA00022643"/>
    </source>
</evidence>
<evidence type="ECO:0000313" key="6">
    <source>
        <dbReference type="EMBL" id="MBI0311450.1"/>
    </source>
</evidence>
<accession>A0ABS0R240</accession>
<evidence type="ECO:0000313" key="7">
    <source>
        <dbReference type="Proteomes" id="UP000638849"/>
    </source>
</evidence>
<dbReference type="RefSeq" id="WP_198274743.1">
    <property type="nucleotide sequence ID" value="NZ_BAAAIF010000026.1"/>
</dbReference>
<protein>
    <submittedName>
        <fullName evidence="6">LLM class flavin-dependent oxidoreductase</fullName>
    </submittedName>
</protein>
<evidence type="ECO:0000259" key="5">
    <source>
        <dbReference type="Pfam" id="PF00296"/>
    </source>
</evidence>
<keyword evidence="3" id="KW-0560">Oxidoreductase</keyword>
<sequence>MTVRLGVLVLPEHPGPDGLSVWRHVEDLGVRHAWTYDHLRWGSLPDHPWFDAMTTLAAAAAVTDRIELGTLVASPNIRHPVSTAAQAMTLDQLSGGRFVLGIGSGADGPDATLLGGPRLAPRQRADRFAEFVALADATLRGRPVTTTGRYYAADGVRLVPGCVRAPRVPFAIAATGRRGMRLAAEHGQFWVTIGAPGVATADEAFRALADQLARLDAACAEVGRDRASLRTLVNLSRIVPDPYTTVGRLRELLARCEDLGFTDAVVAYPRADGVFAGDRAAFERAVATTVG</sequence>
<dbReference type="InterPro" id="IPR050172">
    <property type="entry name" value="SsuD_RutA_monooxygenase"/>
</dbReference>
<dbReference type="PANTHER" id="PTHR42847">
    <property type="entry name" value="ALKANESULFONATE MONOOXYGENASE"/>
    <property type="match status" value="1"/>
</dbReference>
<organism evidence="6 7">
    <name type="scientific">Streptomyces javensis</name>
    <dbReference type="NCBI Taxonomy" id="114698"/>
    <lineage>
        <taxon>Bacteria</taxon>
        <taxon>Bacillati</taxon>
        <taxon>Actinomycetota</taxon>
        <taxon>Actinomycetes</taxon>
        <taxon>Kitasatosporales</taxon>
        <taxon>Streptomycetaceae</taxon>
        <taxon>Streptomyces</taxon>
        <taxon>Streptomyces violaceusniger group</taxon>
    </lineage>
</organism>
<evidence type="ECO:0000256" key="3">
    <source>
        <dbReference type="ARBA" id="ARBA00023002"/>
    </source>
</evidence>
<keyword evidence="7" id="KW-1185">Reference proteome</keyword>
<proteinExistence type="predicted"/>
<gene>
    <name evidence="6" type="ORF">JBF12_00020</name>
</gene>
<comment type="caution">
    <text evidence="6">The sequence shown here is derived from an EMBL/GenBank/DDBJ whole genome shotgun (WGS) entry which is preliminary data.</text>
</comment>
<dbReference type="InterPro" id="IPR011251">
    <property type="entry name" value="Luciferase-like_dom"/>
</dbReference>
<evidence type="ECO:0000256" key="1">
    <source>
        <dbReference type="ARBA" id="ARBA00022630"/>
    </source>
</evidence>
<keyword evidence="2" id="KW-0288">FMN</keyword>
<keyword evidence="4" id="KW-0503">Monooxygenase</keyword>
<reference evidence="6 7" key="1">
    <citation type="submission" date="2020-12" db="EMBL/GenBank/DDBJ databases">
        <authorList>
            <person name="Kusuma A.B."/>
            <person name="Nouioui I."/>
            <person name="Goodfellow M."/>
        </authorList>
    </citation>
    <scope>NUCLEOTIDE SEQUENCE [LARGE SCALE GENOMIC DNA]</scope>
    <source>
        <strain evidence="6 7">DSM 41764</strain>
    </source>
</reference>
<dbReference type="Proteomes" id="UP000638849">
    <property type="component" value="Unassembled WGS sequence"/>
</dbReference>
<feature type="domain" description="Luciferase-like" evidence="5">
    <location>
        <begin position="21"/>
        <end position="239"/>
    </location>
</feature>
<dbReference type="SUPFAM" id="SSF51679">
    <property type="entry name" value="Bacterial luciferase-like"/>
    <property type="match status" value="1"/>
</dbReference>
<evidence type="ECO:0000256" key="4">
    <source>
        <dbReference type="ARBA" id="ARBA00023033"/>
    </source>
</evidence>
<dbReference type="Pfam" id="PF00296">
    <property type="entry name" value="Bac_luciferase"/>
    <property type="match status" value="1"/>
</dbReference>
<dbReference type="PANTHER" id="PTHR42847:SF4">
    <property type="entry name" value="ALKANESULFONATE MONOOXYGENASE-RELATED"/>
    <property type="match status" value="1"/>
</dbReference>
<dbReference type="InterPro" id="IPR036661">
    <property type="entry name" value="Luciferase-like_sf"/>
</dbReference>